<dbReference type="Proteomes" id="UP001210130">
    <property type="component" value="Chromosome"/>
</dbReference>
<name>A0AAJ5QU01_9ENTR</name>
<protein>
    <submittedName>
        <fullName evidence="1">DUF2913 family protein</fullName>
    </submittedName>
</protein>
<proteinExistence type="predicted"/>
<organism evidence="1 2">
    <name type="scientific">Klebsiella electrica</name>
    <dbReference type="NCBI Taxonomy" id="1259973"/>
    <lineage>
        <taxon>Bacteria</taxon>
        <taxon>Pseudomonadati</taxon>
        <taxon>Pseudomonadota</taxon>
        <taxon>Gammaproteobacteria</taxon>
        <taxon>Enterobacterales</taxon>
        <taxon>Enterobacteriaceae</taxon>
        <taxon>Klebsiella/Raoultella group</taxon>
        <taxon>Klebsiella</taxon>
    </lineage>
</organism>
<accession>A0AAJ5QU01</accession>
<dbReference type="EMBL" id="CP112887">
    <property type="protein sequence ID" value="WBW62058.1"/>
    <property type="molecule type" value="Genomic_DNA"/>
</dbReference>
<reference evidence="1 2" key="1">
    <citation type="journal article" date="2023" name="Microbiol. Resour. Announc.">
        <title>Complete Genome Sequence of the First Colistin-Resistant Raoultella electrica Strain.</title>
        <authorList>
            <person name="Aldeia C."/>
            <person name="Campos-Madueno E.I."/>
            <person name="Sendi P."/>
            <person name="Endimiani A."/>
        </authorList>
    </citation>
    <scope>NUCLEOTIDE SEQUENCE [LARGE SCALE GENOMIC DNA]</scope>
    <source>
        <strain evidence="1 2">S2-IND-01-C</strain>
    </source>
</reference>
<gene>
    <name evidence="1" type="ORF">OR613_03645</name>
</gene>
<evidence type="ECO:0000313" key="1">
    <source>
        <dbReference type="EMBL" id="WBW62058.1"/>
    </source>
</evidence>
<evidence type="ECO:0000313" key="2">
    <source>
        <dbReference type="Proteomes" id="UP001210130"/>
    </source>
</evidence>
<keyword evidence="2" id="KW-1185">Reference proteome</keyword>
<sequence length="117" mass="13554">MLFRFTYTIETLRAMDWIDGLVSAKEWKEKAKLAGNVCAIYTPKDELHQVFSGTGELIRPMELRLTGDISGIPALIAQCNLNACLMTRDFFVYRLLPDPFRERKRLMPNEISDEKRI</sequence>
<dbReference type="RefSeq" id="WP_052687614.1">
    <property type="nucleotide sequence ID" value="NZ_CP112887.1"/>
</dbReference>
<dbReference type="AlphaFoldDB" id="A0AAJ5QU01"/>